<dbReference type="SUPFAM" id="SSF102114">
    <property type="entry name" value="Radical SAM enzymes"/>
    <property type="match status" value="1"/>
</dbReference>
<dbReference type="RefSeq" id="WP_009319848.1">
    <property type="nucleotide sequence ID" value="NZ_CATXVX010000049.1"/>
</dbReference>
<dbReference type="PROSITE" id="PS01087">
    <property type="entry name" value="RADICAL_ACTIVATING"/>
    <property type="match status" value="1"/>
</dbReference>
<dbReference type="InterPro" id="IPR012837">
    <property type="entry name" value="NrdG"/>
</dbReference>
<evidence type="ECO:0000256" key="1">
    <source>
        <dbReference type="ARBA" id="ARBA00001966"/>
    </source>
</evidence>
<dbReference type="SFLD" id="SFLDF00299">
    <property type="entry name" value="anaerobic_ribonucleoside-triph"/>
    <property type="match status" value="1"/>
</dbReference>
<dbReference type="GO" id="GO:0004748">
    <property type="term" value="F:ribonucleoside-diphosphate reductase activity, thioredoxin disulfide as acceptor"/>
    <property type="evidence" value="ECO:0007669"/>
    <property type="project" value="TreeGrafter"/>
</dbReference>
<dbReference type="EMBL" id="CYZO01000009">
    <property type="protein sequence ID" value="CUN81463.1"/>
    <property type="molecule type" value="Genomic_DNA"/>
</dbReference>
<dbReference type="GeneID" id="97329164"/>
<dbReference type="InterPro" id="IPR001989">
    <property type="entry name" value="Radical_activat_CS"/>
</dbReference>
<name>A0A173ZZZ2_9FIRM</name>
<sequence>MYYGEIKKCDIANGEGVRVSLFVSGCTHHCPGCFNADTWNFKYGSEYTDQTEKEILEALSPSYINGLTLLGGEPFEPENQKTLVGLLRKVRESYPEKNIWCYTGYLYDEQLLNNSRARCEYTDEMLSMIDVLVDGEFVEALKDIRLVFRGSSNQRVIDVKKSLGQNEIVMWQPKVERGV</sequence>
<gene>
    <name evidence="13" type="ORF">ERS852456_00877</name>
</gene>
<evidence type="ECO:0000256" key="10">
    <source>
        <dbReference type="ARBA" id="ARBA00023014"/>
    </source>
</evidence>
<comment type="catalytic activity">
    <reaction evidence="11">
        <text>glycyl-[protein] + reduced [flavodoxin] + S-adenosyl-L-methionine = glycin-2-yl radical-[protein] + semiquinone [flavodoxin] + 5'-deoxyadenosine + L-methionine + H(+)</text>
        <dbReference type="Rhea" id="RHEA:61976"/>
        <dbReference type="Rhea" id="RHEA-COMP:10622"/>
        <dbReference type="Rhea" id="RHEA-COMP:14480"/>
        <dbReference type="Rhea" id="RHEA-COMP:15993"/>
        <dbReference type="Rhea" id="RHEA-COMP:15994"/>
        <dbReference type="ChEBI" id="CHEBI:15378"/>
        <dbReference type="ChEBI" id="CHEBI:17319"/>
        <dbReference type="ChEBI" id="CHEBI:29947"/>
        <dbReference type="ChEBI" id="CHEBI:32722"/>
        <dbReference type="ChEBI" id="CHEBI:57618"/>
        <dbReference type="ChEBI" id="CHEBI:57844"/>
        <dbReference type="ChEBI" id="CHEBI:59789"/>
        <dbReference type="ChEBI" id="CHEBI:140311"/>
    </reaction>
</comment>
<dbReference type="PANTHER" id="PTHR30352">
    <property type="entry name" value="PYRUVATE FORMATE-LYASE-ACTIVATING ENZYME"/>
    <property type="match status" value="1"/>
</dbReference>
<evidence type="ECO:0000256" key="3">
    <source>
        <dbReference type="ARBA" id="ARBA00009777"/>
    </source>
</evidence>
<protein>
    <recommendedName>
        <fullName evidence="4 12">Anaerobic ribonucleoside-triphosphate reductase-activating protein</fullName>
        <ecNumber evidence="12">1.97.1.-</ecNumber>
    </recommendedName>
</protein>
<evidence type="ECO:0000256" key="12">
    <source>
        <dbReference type="PIRNR" id="PIRNR000368"/>
    </source>
</evidence>
<accession>A0A173ZZZ2</accession>
<comment type="similarity">
    <text evidence="3 12">Belongs to the organic radical-activating enzymes family.</text>
</comment>
<dbReference type="NCBIfam" id="TIGR02491">
    <property type="entry name" value="NrdG"/>
    <property type="match status" value="1"/>
</dbReference>
<dbReference type="GO" id="GO:0051539">
    <property type="term" value="F:4 iron, 4 sulfur cluster binding"/>
    <property type="evidence" value="ECO:0007669"/>
    <property type="project" value="UniProtKB-KW"/>
</dbReference>
<proteinExistence type="inferred from homology"/>
<keyword evidence="5" id="KW-0004">4Fe-4S</keyword>
<comment type="function">
    <text evidence="2 12">Activation of anaerobic ribonucleoside-triphosphate reductase under anaerobic conditions by generation of an organic free radical, using S-adenosylmethionine and reduced flavodoxin as cosubstrates to produce 5'-deoxy-adenosine.</text>
</comment>
<dbReference type="EC" id="1.97.1.-" evidence="12"/>
<keyword evidence="9" id="KW-0408">Iron</keyword>
<dbReference type="SFLD" id="SFLDG01063">
    <property type="entry name" value="activating_enzymes__group_1"/>
    <property type="match status" value="1"/>
</dbReference>
<dbReference type="GO" id="GO:0046872">
    <property type="term" value="F:metal ion binding"/>
    <property type="evidence" value="ECO:0007669"/>
    <property type="project" value="UniProtKB-KW"/>
</dbReference>
<evidence type="ECO:0000313" key="14">
    <source>
        <dbReference type="Proteomes" id="UP000095787"/>
    </source>
</evidence>
<evidence type="ECO:0000256" key="4">
    <source>
        <dbReference type="ARBA" id="ARBA00014281"/>
    </source>
</evidence>
<evidence type="ECO:0000256" key="11">
    <source>
        <dbReference type="ARBA" id="ARBA00047365"/>
    </source>
</evidence>
<evidence type="ECO:0000313" key="13">
    <source>
        <dbReference type="EMBL" id="CUN81463.1"/>
    </source>
</evidence>
<keyword evidence="6" id="KW-0949">S-adenosyl-L-methionine</keyword>
<dbReference type="GO" id="GO:0043365">
    <property type="term" value="F:[formate-C-acetyltransferase]-activating enzyme activity"/>
    <property type="evidence" value="ECO:0007669"/>
    <property type="project" value="InterPro"/>
</dbReference>
<keyword evidence="8 12" id="KW-0560">Oxidoreductase</keyword>
<dbReference type="Proteomes" id="UP000095787">
    <property type="component" value="Unassembled WGS sequence"/>
</dbReference>
<keyword evidence="7" id="KW-0479">Metal-binding</keyword>
<dbReference type="PANTHER" id="PTHR30352:SF2">
    <property type="entry name" value="ANAEROBIC RIBONUCLEOSIDE-TRIPHOSPHATE REDUCTASE-ACTIVATING PROTEIN"/>
    <property type="match status" value="1"/>
</dbReference>
<reference evidence="13 14" key="1">
    <citation type="submission" date="2015-09" db="EMBL/GenBank/DDBJ databases">
        <authorList>
            <consortium name="Pathogen Informatics"/>
        </authorList>
    </citation>
    <scope>NUCLEOTIDE SEQUENCE [LARGE SCALE GENOMIC DNA]</scope>
    <source>
        <strain evidence="13 14">2789STDY5834841</strain>
    </source>
</reference>
<dbReference type="Gene3D" id="3.20.20.70">
    <property type="entry name" value="Aldolase class I"/>
    <property type="match status" value="1"/>
</dbReference>
<dbReference type="InterPro" id="IPR007197">
    <property type="entry name" value="rSAM"/>
</dbReference>
<evidence type="ECO:0000256" key="5">
    <source>
        <dbReference type="ARBA" id="ARBA00022485"/>
    </source>
</evidence>
<evidence type="ECO:0000256" key="7">
    <source>
        <dbReference type="ARBA" id="ARBA00022723"/>
    </source>
</evidence>
<evidence type="ECO:0000256" key="2">
    <source>
        <dbReference type="ARBA" id="ARBA00003852"/>
    </source>
</evidence>
<dbReference type="SFLD" id="SFLDG01066">
    <property type="entry name" value="organic_radical-activating_enz"/>
    <property type="match status" value="1"/>
</dbReference>
<dbReference type="InterPro" id="IPR013785">
    <property type="entry name" value="Aldolase_TIM"/>
</dbReference>
<comment type="cofactor">
    <cofactor evidence="1">
        <name>[4Fe-4S] cluster</name>
        <dbReference type="ChEBI" id="CHEBI:49883"/>
    </cofactor>
</comment>
<dbReference type="AlphaFoldDB" id="A0A173ZZZ2"/>
<evidence type="ECO:0000256" key="8">
    <source>
        <dbReference type="ARBA" id="ARBA00023002"/>
    </source>
</evidence>
<keyword evidence="10" id="KW-0411">Iron-sulfur</keyword>
<dbReference type="Pfam" id="PF13353">
    <property type="entry name" value="Fer4_12"/>
    <property type="match status" value="1"/>
</dbReference>
<dbReference type="InterPro" id="IPR034457">
    <property type="entry name" value="Organic_radical-activating"/>
</dbReference>
<organism evidence="13 14">
    <name type="scientific">[Ruminococcus] torques</name>
    <dbReference type="NCBI Taxonomy" id="33039"/>
    <lineage>
        <taxon>Bacteria</taxon>
        <taxon>Bacillati</taxon>
        <taxon>Bacillota</taxon>
        <taxon>Clostridia</taxon>
        <taxon>Lachnospirales</taxon>
        <taxon>Lachnospiraceae</taxon>
        <taxon>Mediterraneibacter</taxon>
    </lineage>
</organism>
<dbReference type="PIRSF" id="PIRSF000368">
    <property type="entry name" value="NrdG"/>
    <property type="match status" value="1"/>
</dbReference>
<evidence type="ECO:0000256" key="9">
    <source>
        <dbReference type="ARBA" id="ARBA00023004"/>
    </source>
</evidence>
<evidence type="ECO:0000256" key="6">
    <source>
        <dbReference type="ARBA" id="ARBA00022691"/>
    </source>
</evidence>
<dbReference type="InterPro" id="IPR058240">
    <property type="entry name" value="rSAM_sf"/>
</dbReference>
<dbReference type="SFLD" id="SFLDS00029">
    <property type="entry name" value="Radical_SAM"/>
    <property type="match status" value="1"/>
</dbReference>